<organism evidence="2">
    <name type="scientific">viral metagenome</name>
    <dbReference type="NCBI Taxonomy" id="1070528"/>
    <lineage>
        <taxon>unclassified sequences</taxon>
        <taxon>metagenomes</taxon>
        <taxon>organismal metagenomes</taxon>
    </lineage>
</organism>
<keyword evidence="1" id="KW-1133">Transmembrane helix</keyword>
<dbReference type="AlphaFoldDB" id="A0A6C0IFU7"/>
<evidence type="ECO:0000313" key="2">
    <source>
        <dbReference type="EMBL" id="QHT91540.1"/>
    </source>
</evidence>
<reference evidence="2" key="1">
    <citation type="journal article" date="2020" name="Nature">
        <title>Giant virus diversity and host interactions through global metagenomics.</title>
        <authorList>
            <person name="Schulz F."/>
            <person name="Roux S."/>
            <person name="Paez-Espino D."/>
            <person name="Jungbluth S."/>
            <person name="Walsh D.A."/>
            <person name="Denef V.J."/>
            <person name="McMahon K.D."/>
            <person name="Konstantinidis K.T."/>
            <person name="Eloe-Fadrosh E.A."/>
            <person name="Kyrpides N.C."/>
            <person name="Woyke T."/>
        </authorList>
    </citation>
    <scope>NUCLEOTIDE SEQUENCE</scope>
    <source>
        <strain evidence="2">GVMAG-M-3300023184-77</strain>
    </source>
</reference>
<protein>
    <recommendedName>
        <fullName evidence="3">Glycosyltransferase</fullName>
    </recommendedName>
</protein>
<proteinExistence type="predicted"/>
<keyword evidence="1" id="KW-0472">Membrane</keyword>
<evidence type="ECO:0000256" key="1">
    <source>
        <dbReference type="SAM" id="Phobius"/>
    </source>
</evidence>
<feature type="transmembrane region" description="Helical" evidence="1">
    <location>
        <begin position="9"/>
        <end position="29"/>
    </location>
</feature>
<keyword evidence="1" id="KW-0812">Transmembrane</keyword>
<evidence type="ECO:0008006" key="3">
    <source>
        <dbReference type="Google" id="ProtNLM"/>
    </source>
</evidence>
<sequence length="271" mass="32178">MKQKVLKNIFNILTIIVLIAIVFIIYFIYNSYDDIKSSTNPNRAYVINLNKRSDRWENIQKSFKNSSIELIRLPAIENKQGHIGCGLSFMKAVKYAKKHNMKTLLIFEDDNKPLEGFDERWQIIKNWLDNNLDKWEIFNGGARFPDWQEYEKKTTSSYADTTHLKYLIDNKEYLFEAPFIVSANWIYINSSAYDKVLKWESMINDTPFVPLDQYMTKTEYFKCIFSIPHLALQENGKSDTSMNSQNGYWEFNKVDERLIEIFKNIYNREVN</sequence>
<dbReference type="EMBL" id="MN740165">
    <property type="protein sequence ID" value="QHT91540.1"/>
    <property type="molecule type" value="Genomic_DNA"/>
</dbReference>
<accession>A0A6C0IFU7</accession>
<name>A0A6C0IFU7_9ZZZZ</name>